<organism evidence="1">
    <name type="scientific">bioreactor metagenome</name>
    <dbReference type="NCBI Taxonomy" id="1076179"/>
    <lineage>
        <taxon>unclassified sequences</taxon>
        <taxon>metagenomes</taxon>
        <taxon>ecological metagenomes</taxon>
    </lineage>
</organism>
<reference evidence="1" key="1">
    <citation type="submission" date="2019-08" db="EMBL/GenBank/DDBJ databases">
        <authorList>
            <person name="Kucharzyk K."/>
            <person name="Murdoch R.W."/>
            <person name="Higgins S."/>
            <person name="Loffler F."/>
        </authorList>
    </citation>
    <scope>NUCLEOTIDE SEQUENCE</scope>
</reference>
<gene>
    <name evidence="1" type="ORF">SDC9_120483</name>
</gene>
<evidence type="ECO:0000313" key="1">
    <source>
        <dbReference type="EMBL" id="MPM73503.1"/>
    </source>
</evidence>
<dbReference type="EMBL" id="VSSQ01025403">
    <property type="protein sequence ID" value="MPM73503.1"/>
    <property type="molecule type" value="Genomic_DNA"/>
</dbReference>
<accession>A0A645C9B1</accession>
<proteinExistence type="predicted"/>
<sequence>MLRMGNKCYVIEYGTHITLVEILSIQGVFYTIRFLNRPHLSVSRLRKSRLYSTWEDAQKVLDEKQRLINIKRIIGEQLELEGMEKLRKRSYWPCQTNYEKRQKK</sequence>
<name>A0A645C9B1_9ZZZZ</name>
<protein>
    <submittedName>
        <fullName evidence="1">Uncharacterized protein</fullName>
    </submittedName>
</protein>
<comment type="caution">
    <text evidence="1">The sequence shown here is derived from an EMBL/GenBank/DDBJ whole genome shotgun (WGS) entry which is preliminary data.</text>
</comment>
<dbReference type="AlphaFoldDB" id="A0A645C9B1"/>